<protein>
    <submittedName>
        <fullName evidence="1">Uncharacterized protein</fullName>
    </submittedName>
</protein>
<feature type="non-terminal residue" evidence="1">
    <location>
        <position position="1"/>
    </location>
</feature>
<feature type="non-terminal residue" evidence="1">
    <location>
        <position position="126"/>
    </location>
</feature>
<proteinExistence type="predicted"/>
<name>A0ACC8EN29_9PEZI</name>
<dbReference type="EMBL" id="KV748257">
    <property type="protein sequence ID" value="OCK87672.1"/>
    <property type="molecule type" value="Genomic_DNA"/>
</dbReference>
<evidence type="ECO:0000313" key="2">
    <source>
        <dbReference type="Proteomes" id="UP000250078"/>
    </source>
</evidence>
<sequence length="126" mass="13328">SLDYALIEVSVTSLLTFNEIPILDGTGTFLYPNRVVDTGPKDTDIVTVTGSAGFLRGRLSGTKSFRVGSAKGIIQELWTVELFGTLADGDCGSWVVDAQSGDVYGHIVAGNTESGFAYVVPACQVY</sequence>
<accession>A0ACC8EN29</accession>
<keyword evidence="2" id="KW-1185">Reference proteome</keyword>
<dbReference type="Proteomes" id="UP000250078">
    <property type="component" value="Unassembled WGS sequence"/>
</dbReference>
<organism evidence="1 2">
    <name type="scientific">Cenococcum geophilum 1.58</name>
    <dbReference type="NCBI Taxonomy" id="794803"/>
    <lineage>
        <taxon>Eukaryota</taxon>
        <taxon>Fungi</taxon>
        <taxon>Dikarya</taxon>
        <taxon>Ascomycota</taxon>
        <taxon>Pezizomycotina</taxon>
        <taxon>Dothideomycetes</taxon>
        <taxon>Pleosporomycetidae</taxon>
        <taxon>Gloniales</taxon>
        <taxon>Gloniaceae</taxon>
        <taxon>Cenococcum</taxon>
    </lineage>
</organism>
<reference evidence="1 2" key="1">
    <citation type="journal article" date="2016" name="Nat. Commun.">
        <title>Ectomycorrhizal ecology is imprinted in the genome of the dominant symbiotic fungus Cenococcum geophilum.</title>
        <authorList>
            <consortium name="DOE Joint Genome Institute"/>
            <person name="Peter M."/>
            <person name="Kohler A."/>
            <person name="Ohm R.A."/>
            <person name="Kuo A."/>
            <person name="Krutzmann J."/>
            <person name="Morin E."/>
            <person name="Arend M."/>
            <person name="Barry K.W."/>
            <person name="Binder M."/>
            <person name="Choi C."/>
            <person name="Clum A."/>
            <person name="Copeland A."/>
            <person name="Grisel N."/>
            <person name="Haridas S."/>
            <person name="Kipfer T."/>
            <person name="LaButti K."/>
            <person name="Lindquist E."/>
            <person name="Lipzen A."/>
            <person name="Maire R."/>
            <person name="Meier B."/>
            <person name="Mihaltcheva S."/>
            <person name="Molinier V."/>
            <person name="Murat C."/>
            <person name="Poggeler S."/>
            <person name="Quandt C.A."/>
            <person name="Sperisen C."/>
            <person name="Tritt A."/>
            <person name="Tisserant E."/>
            <person name="Crous P.W."/>
            <person name="Henrissat B."/>
            <person name="Nehls U."/>
            <person name="Egli S."/>
            <person name="Spatafora J.W."/>
            <person name="Grigoriev I.V."/>
            <person name="Martin F.M."/>
        </authorList>
    </citation>
    <scope>NUCLEOTIDE SEQUENCE [LARGE SCALE GENOMIC DNA]</scope>
    <source>
        <strain evidence="1 2">1.58</strain>
    </source>
</reference>
<gene>
    <name evidence="1" type="ORF">K441DRAFT_491654</name>
</gene>
<evidence type="ECO:0000313" key="1">
    <source>
        <dbReference type="EMBL" id="OCK87672.1"/>
    </source>
</evidence>